<keyword evidence="3" id="KW-1185">Reference proteome</keyword>
<feature type="region of interest" description="Disordered" evidence="1">
    <location>
        <begin position="223"/>
        <end position="243"/>
    </location>
</feature>
<protein>
    <submittedName>
        <fullName evidence="2">Uncharacterized protein</fullName>
    </submittedName>
</protein>
<proteinExistence type="predicted"/>
<dbReference type="AlphaFoldDB" id="A0A9D4UCB7"/>
<dbReference type="OrthoDB" id="1907804at2759"/>
<evidence type="ECO:0000313" key="3">
    <source>
        <dbReference type="Proteomes" id="UP000886520"/>
    </source>
</evidence>
<comment type="caution">
    <text evidence="2">The sequence shown here is derived from an EMBL/GenBank/DDBJ whole genome shotgun (WGS) entry which is preliminary data.</text>
</comment>
<evidence type="ECO:0000256" key="1">
    <source>
        <dbReference type="SAM" id="MobiDB-lite"/>
    </source>
</evidence>
<sequence>MTRIKFHGTATAREKARKSTTFPRGEKEIDIEAAVLMNALCKPWEMGGHPHDFYVAHRSARITDATQYYERDTANIKKHERMVADKVVWSRQRAIREEMLQLLTRLHSIERQRRHFNAVRVQKHGEDNEVTAKSLKPARPVYEHDVNANLQILSSSFVDDGDFPQYIDVYPPHRPSSAMGRFLSPMGQDSNAPKHALTSPSTVAEKKAVEDLDTFEVQIAAPIKQKQAGAPGSAVSFGKGKRK</sequence>
<organism evidence="2 3">
    <name type="scientific">Adiantum capillus-veneris</name>
    <name type="common">Maidenhair fern</name>
    <dbReference type="NCBI Taxonomy" id="13818"/>
    <lineage>
        <taxon>Eukaryota</taxon>
        <taxon>Viridiplantae</taxon>
        <taxon>Streptophyta</taxon>
        <taxon>Embryophyta</taxon>
        <taxon>Tracheophyta</taxon>
        <taxon>Polypodiopsida</taxon>
        <taxon>Polypodiidae</taxon>
        <taxon>Polypodiales</taxon>
        <taxon>Pteridineae</taxon>
        <taxon>Pteridaceae</taxon>
        <taxon>Vittarioideae</taxon>
        <taxon>Adiantum</taxon>
    </lineage>
</organism>
<reference evidence="2" key="1">
    <citation type="submission" date="2021-01" db="EMBL/GenBank/DDBJ databases">
        <title>Adiantum capillus-veneris genome.</title>
        <authorList>
            <person name="Fang Y."/>
            <person name="Liao Q."/>
        </authorList>
    </citation>
    <scope>NUCLEOTIDE SEQUENCE</scope>
    <source>
        <strain evidence="2">H3</strain>
        <tissue evidence="2">Leaf</tissue>
    </source>
</reference>
<gene>
    <name evidence="2" type="ORF">GOP47_0020099</name>
</gene>
<evidence type="ECO:0000313" key="2">
    <source>
        <dbReference type="EMBL" id="KAI5065404.1"/>
    </source>
</evidence>
<accession>A0A9D4UCB7</accession>
<dbReference type="EMBL" id="JABFUD020000019">
    <property type="protein sequence ID" value="KAI5065404.1"/>
    <property type="molecule type" value="Genomic_DNA"/>
</dbReference>
<name>A0A9D4UCB7_ADICA</name>
<dbReference type="Proteomes" id="UP000886520">
    <property type="component" value="Chromosome 19"/>
</dbReference>